<feature type="compositionally biased region" description="Low complexity" evidence="1">
    <location>
        <begin position="154"/>
        <end position="163"/>
    </location>
</feature>
<feature type="region of interest" description="Disordered" evidence="1">
    <location>
        <begin position="1"/>
        <end position="96"/>
    </location>
</feature>
<dbReference type="EMBL" id="JAODAN010000005">
    <property type="protein sequence ID" value="KAK1924381.1"/>
    <property type="molecule type" value="Genomic_DNA"/>
</dbReference>
<feature type="compositionally biased region" description="Basic and acidic residues" evidence="1">
    <location>
        <begin position="381"/>
        <end position="395"/>
    </location>
</feature>
<organism evidence="3 4">
    <name type="scientific">Papiliotrema laurentii</name>
    <name type="common">Cryptococcus laurentii</name>
    <dbReference type="NCBI Taxonomy" id="5418"/>
    <lineage>
        <taxon>Eukaryota</taxon>
        <taxon>Fungi</taxon>
        <taxon>Dikarya</taxon>
        <taxon>Basidiomycota</taxon>
        <taxon>Agaricomycotina</taxon>
        <taxon>Tremellomycetes</taxon>
        <taxon>Tremellales</taxon>
        <taxon>Rhynchogastremaceae</taxon>
        <taxon>Papiliotrema</taxon>
    </lineage>
</organism>
<keyword evidence="4" id="KW-1185">Reference proteome</keyword>
<feature type="compositionally biased region" description="Polar residues" evidence="1">
    <location>
        <begin position="418"/>
        <end position="427"/>
    </location>
</feature>
<dbReference type="CDD" id="cd14686">
    <property type="entry name" value="bZIP"/>
    <property type="match status" value="1"/>
</dbReference>
<feature type="compositionally biased region" description="Polar residues" evidence="1">
    <location>
        <begin position="274"/>
        <end position="286"/>
    </location>
</feature>
<feature type="domain" description="BZIP" evidence="2">
    <location>
        <begin position="499"/>
        <end position="514"/>
    </location>
</feature>
<evidence type="ECO:0000256" key="1">
    <source>
        <dbReference type="SAM" id="MobiDB-lite"/>
    </source>
</evidence>
<feature type="compositionally biased region" description="Basic residues" evidence="1">
    <location>
        <begin position="489"/>
        <end position="502"/>
    </location>
</feature>
<name>A0AAD9D326_PAPLA</name>
<feature type="compositionally biased region" description="Polar residues" evidence="1">
    <location>
        <begin position="50"/>
        <end position="61"/>
    </location>
</feature>
<feature type="compositionally biased region" description="Basic and acidic residues" evidence="1">
    <location>
        <begin position="518"/>
        <end position="535"/>
    </location>
</feature>
<feature type="region of interest" description="Disordered" evidence="1">
    <location>
        <begin position="309"/>
        <end position="429"/>
    </location>
</feature>
<dbReference type="GO" id="GO:0003700">
    <property type="term" value="F:DNA-binding transcription factor activity"/>
    <property type="evidence" value="ECO:0007669"/>
    <property type="project" value="InterPro"/>
</dbReference>
<evidence type="ECO:0000259" key="2">
    <source>
        <dbReference type="PROSITE" id="PS00036"/>
    </source>
</evidence>
<feature type="region of interest" description="Disordered" evidence="1">
    <location>
        <begin position="147"/>
        <end position="229"/>
    </location>
</feature>
<comment type="caution">
    <text evidence="3">The sequence shown here is derived from an EMBL/GenBank/DDBJ whole genome shotgun (WGS) entry which is preliminary data.</text>
</comment>
<gene>
    <name evidence="3" type="ORF">DB88DRAFT_546388</name>
</gene>
<dbReference type="Proteomes" id="UP001182556">
    <property type="component" value="Unassembled WGS sequence"/>
</dbReference>
<feature type="region of interest" description="Disordered" evidence="1">
    <location>
        <begin position="258"/>
        <end position="286"/>
    </location>
</feature>
<protein>
    <recommendedName>
        <fullName evidence="2">BZIP domain-containing protein</fullName>
    </recommendedName>
</protein>
<sequence length="560" mass="62267">MFGVLQPNKGRRAKDHRGEATIHYPPIPANSRDAWGHPAPASAPVPDNQPIPSRTFSSHQYLTPLARRSFENKTAPHPPHPLPTSFQWPSNDHSKRYNLGYQTPSTHTPDRTEISGGSAFGQISLLADVATREAEGEILRGRDTIRMGAHQRSPKSASSPASSDWPQLGRWYPPSHRGDTGRSKQHAAQVYSQPFQLPHHTRPFTTSPLPLSRADTKNNQKCPVDTSHHPLSGLTLDRYAPYVPGEFARDVRKVLATPTLAHSDRPPAKDGGISSAQSSSLPQWPPYQSQVYGRVELENGRAWTFSLETPQETRSASHGHISPGTTWNTVSLRPMQRRPPSPLSRGREPSKRPRTLDKDVPPETPVATPAPSRSRTPGDIGRVETDKMESNRDHFVAGGSIRSDTGTDKGEMSVGEVSMQSRNNSPRARSAIFLAPRQILSTRAYSLSPSSFTSASAFNPEEVDSATPDRPHACRRATSEPNKTESPPKRRSARRGGPRRKLQNAEAAKKHRNKKKLLHEQKESELARYRSELDRRARELEELRAERDRYKRAAEDLAKA</sequence>
<dbReference type="InterPro" id="IPR004827">
    <property type="entry name" value="bZIP"/>
</dbReference>
<feature type="region of interest" description="Disordered" evidence="1">
    <location>
        <begin position="450"/>
        <end position="535"/>
    </location>
</feature>
<dbReference type="AlphaFoldDB" id="A0AAD9D326"/>
<feature type="compositionally biased region" description="Basic and acidic residues" evidence="1">
    <location>
        <begin position="345"/>
        <end position="361"/>
    </location>
</feature>
<proteinExistence type="predicted"/>
<dbReference type="PROSITE" id="PS00036">
    <property type="entry name" value="BZIP_BASIC"/>
    <property type="match status" value="1"/>
</dbReference>
<accession>A0AAD9D326</accession>
<reference evidence="3" key="1">
    <citation type="submission" date="2023-02" db="EMBL/GenBank/DDBJ databases">
        <title>Identification and recombinant expression of a fungal hydrolase from Papiliotrema laurentii that hydrolyzes apple cutin and clears colloidal polyester polyurethane.</title>
        <authorList>
            <consortium name="DOE Joint Genome Institute"/>
            <person name="Roman V.A."/>
            <person name="Bojanowski C."/>
            <person name="Crable B.R."/>
            <person name="Wagner D.N."/>
            <person name="Hung C.S."/>
            <person name="Nadeau L.J."/>
            <person name="Schratz L."/>
            <person name="Haridas S."/>
            <person name="Pangilinan J."/>
            <person name="Lipzen A."/>
            <person name="Na H."/>
            <person name="Yan M."/>
            <person name="Ng V."/>
            <person name="Grigoriev I.V."/>
            <person name="Spatafora J.W."/>
            <person name="Barlow D."/>
            <person name="Biffinger J."/>
            <person name="Kelley-Loughnane N."/>
            <person name="Varaljay V.A."/>
            <person name="Crookes-Goodson W.J."/>
        </authorList>
    </citation>
    <scope>NUCLEOTIDE SEQUENCE</scope>
    <source>
        <strain evidence="3">5307AH</strain>
    </source>
</reference>
<evidence type="ECO:0000313" key="3">
    <source>
        <dbReference type="EMBL" id="KAK1924381.1"/>
    </source>
</evidence>
<evidence type="ECO:0000313" key="4">
    <source>
        <dbReference type="Proteomes" id="UP001182556"/>
    </source>
</evidence>